<evidence type="ECO:0000313" key="3">
    <source>
        <dbReference type="Proteomes" id="UP000095329"/>
    </source>
</evidence>
<dbReference type="eggNOG" id="COG1366">
    <property type="taxonomic scope" value="Bacteria"/>
</dbReference>
<dbReference type="RefSeq" id="WP_023590348.1">
    <property type="nucleotide sequence ID" value="NZ_ASHX02000001.1"/>
</dbReference>
<protein>
    <recommendedName>
        <fullName evidence="1">MEDS domain-containing protein</fullName>
    </recommendedName>
</protein>
<comment type="caution">
    <text evidence="2">The sequence shown here is derived from an EMBL/GenBank/DDBJ whole genome shotgun (WGS) entry which is preliminary data.</text>
</comment>
<reference evidence="2 3" key="1">
    <citation type="journal article" date="2013" name="Genome Announc.">
        <title>Genome Sequence of Streptomyces violaceusniger Strain SPC6, a Halotolerant Streptomycete That Exhibits Rapid Growth and Development.</title>
        <authorList>
            <person name="Chen X."/>
            <person name="Zhang B."/>
            <person name="Zhang W."/>
            <person name="Wu X."/>
            <person name="Zhang M."/>
            <person name="Chen T."/>
            <person name="Liu G."/>
            <person name="Dyson P."/>
        </authorList>
    </citation>
    <scope>NUCLEOTIDE SEQUENCE [LARGE SCALE GENOMIC DNA]</scope>
    <source>
        <strain evidence="2 3">SPC6</strain>
    </source>
</reference>
<accession>A0A1D3DZC1</accession>
<dbReference type="STRING" id="1306406.J116_027700"/>
<evidence type="ECO:0000313" key="2">
    <source>
        <dbReference type="EMBL" id="OEJ97672.1"/>
    </source>
</evidence>
<dbReference type="Pfam" id="PF14417">
    <property type="entry name" value="MEDS"/>
    <property type="match status" value="1"/>
</dbReference>
<dbReference type="Proteomes" id="UP000095329">
    <property type="component" value="Unassembled WGS sequence"/>
</dbReference>
<dbReference type="AlphaFoldDB" id="A0A1D3DZC1"/>
<dbReference type="InterPro" id="IPR025847">
    <property type="entry name" value="MEDS_domain"/>
</dbReference>
<dbReference type="EMBL" id="ASHX02000001">
    <property type="protein sequence ID" value="OEJ97672.1"/>
    <property type="molecule type" value="Genomic_DNA"/>
</dbReference>
<keyword evidence="3" id="KW-1185">Reference proteome</keyword>
<name>A0A1D3DZC1_9ACTN</name>
<gene>
    <name evidence="2" type="ORF">J116_027700</name>
</gene>
<feature type="domain" description="MEDS" evidence="1">
    <location>
        <begin position="21"/>
        <end position="181"/>
    </location>
</feature>
<proteinExistence type="predicted"/>
<evidence type="ECO:0000259" key="1">
    <source>
        <dbReference type="Pfam" id="PF14417"/>
    </source>
</evidence>
<sequence length="296" mass="31593">MTADATSRLPGTAARTAPGHHASVVYADDDTWAGHLTAFVRTGLAEGARIWYFADTTAPEHVLRTLTDRDIDAASAVRRGQLMVTTAEETYLSGRCFDPDVLIPLWHEAVGAALAAGYRRLHTIGEMAWAARGAAGADRLLEYELRAHHEVFDRLPLTAWCLYDRRLMPPDDLAVLAEAHPARLGTALPADAPATCLRVGPLNDRPGFRLSGSAGYESRRVTASVAAALAASATDRVTLDLGGLRHLDTDTLVALAGAAARRPSATPLHVTGAPLSAERILGLFPELRTALEVVAR</sequence>
<organism evidence="2 3">
    <name type="scientific">Streptomyces thermolilacinus SPC6</name>
    <dbReference type="NCBI Taxonomy" id="1306406"/>
    <lineage>
        <taxon>Bacteria</taxon>
        <taxon>Bacillati</taxon>
        <taxon>Actinomycetota</taxon>
        <taxon>Actinomycetes</taxon>
        <taxon>Kitasatosporales</taxon>
        <taxon>Streptomycetaceae</taxon>
        <taxon>Streptomyces</taxon>
    </lineage>
</organism>